<keyword evidence="18" id="KW-0539">Nucleus</keyword>
<evidence type="ECO:0000256" key="15">
    <source>
        <dbReference type="ARBA" id="ARBA00022932"/>
    </source>
</evidence>
<dbReference type="EMBL" id="JAKMXF010000221">
    <property type="protein sequence ID" value="KAI6654891.1"/>
    <property type="molecule type" value="Genomic_DNA"/>
</dbReference>
<dbReference type="HAMAP" id="MF_01113">
    <property type="entry name" value="DNApol_IV"/>
    <property type="match status" value="1"/>
</dbReference>
<evidence type="ECO:0000256" key="3">
    <source>
        <dbReference type="ARBA" id="ARBA00010945"/>
    </source>
</evidence>
<feature type="domain" description="UmuC" evidence="21">
    <location>
        <begin position="119"/>
        <end position="330"/>
    </location>
</feature>
<evidence type="ECO:0000256" key="8">
    <source>
        <dbReference type="ARBA" id="ARBA00022695"/>
    </source>
</evidence>
<protein>
    <recommendedName>
        <fullName evidence="5">DNA polymerase kappa</fullName>
        <ecNumber evidence="4">2.7.7.7</ecNumber>
    </recommendedName>
</protein>
<keyword evidence="7" id="KW-0808">Transferase</keyword>
<comment type="cofactor">
    <cofactor evidence="1">
        <name>Mg(2+)</name>
        <dbReference type="ChEBI" id="CHEBI:18420"/>
    </cofactor>
</comment>
<dbReference type="SUPFAM" id="SSF100879">
    <property type="entry name" value="Lesion bypass DNA polymerase (Y-family), little finger domain"/>
    <property type="match status" value="1"/>
</dbReference>
<comment type="subcellular location">
    <subcellularLocation>
        <location evidence="2">Nucleus</location>
    </subcellularLocation>
</comment>
<evidence type="ECO:0000256" key="19">
    <source>
        <dbReference type="ARBA" id="ARBA00049244"/>
    </source>
</evidence>
<keyword evidence="17" id="KW-0234">DNA repair</keyword>
<dbReference type="GO" id="GO:0003887">
    <property type="term" value="F:DNA-directed DNA polymerase activity"/>
    <property type="evidence" value="ECO:0007669"/>
    <property type="project" value="UniProtKB-KW"/>
</dbReference>
<comment type="caution">
    <text evidence="22">The sequence shown here is derived from an EMBL/GenBank/DDBJ whole genome shotgun (WGS) entry which is preliminary data.</text>
</comment>
<evidence type="ECO:0000256" key="11">
    <source>
        <dbReference type="ARBA" id="ARBA00022763"/>
    </source>
</evidence>
<dbReference type="InterPro" id="IPR017961">
    <property type="entry name" value="DNA_pol_Y-fam_little_finger"/>
</dbReference>
<dbReference type="InterPro" id="IPR043502">
    <property type="entry name" value="DNA/RNA_pol_sf"/>
</dbReference>
<dbReference type="FunFam" id="3.30.1490.100:FF:000004">
    <property type="entry name" value="DNA polymerase IV"/>
    <property type="match status" value="1"/>
</dbReference>
<dbReference type="EC" id="2.7.7.7" evidence="4"/>
<evidence type="ECO:0000256" key="1">
    <source>
        <dbReference type="ARBA" id="ARBA00001946"/>
    </source>
</evidence>
<evidence type="ECO:0000256" key="5">
    <source>
        <dbReference type="ARBA" id="ARBA00016178"/>
    </source>
</evidence>
<keyword evidence="8" id="KW-0548">Nucleotidyltransferase</keyword>
<sequence length="642" mass="72534">MSQEEVISDSEEYDPLSSGLEPEIESLSTDTDSRMALNTNKAGMEGLDKDKINKIIIEASKGSKFYINQKKRQEIASKRNMKLKQEMERITKSDLERAILETNYEIELLESTRDLSSIIVHVDMDAFYASVEMRDDPSLRDIPMAVGGSSMLSTSNYVARKFGVRAGMPGFIAKKLCPDLKIVGGSFDKYRAVSKVVRGIFHEYDPDFSPMGLDEAYINITQHVRSRIQHFLIDNNRELREDPVFDKLDICSIDQYWDRGLVENIVREMRGKIEAATQLTASAGIAVNTMLSKICSDMNKPNGQFFLPPVRDNLIEFIRNLPVRKVCGIGKVTEEMLKSLGIIKVQQLYEKRAELKILMTDCSYQNFLRIFMGLGSTELEVKSDRKSRSTERTFPEISNPLKMYEMLEKLSSELSDDLKKKGCAGYTIGIKLKTVDFEIKTRVMTIPYPTNDCKDILTCSRTLLDKEIALLKPKMLKLRLMGVKVSGFGLGEDELNQTEAGESKAKRRKLQPNMPSLIDMFNSNSNSFEPPSINNSNYPLQAKEDLGNYTFRNSLSQQPEDSPDPNPQSSSTCPICSQIITGGNLTLNKHIDSCLNKRYIRDELSPYTAPIKTAGKQCKSSTNSQLSIQSYFTKSKDNNHHL</sequence>
<dbReference type="CDD" id="cd03586">
    <property type="entry name" value="PolY_Pol_IV_kappa"/>
    <property type="match status" value="1"/>
</dbReference>
<evidence type="ECO:0000259" key="21">
    <source>
        <dbReference type="PROSITE" id="PS50173"/>
    </source>
</evidence>
<keyword evidence="14" id="KW-0460">Magnesium</keyword>
<keyword evidence="10" id="KW-0479">Metal-binding</keyword>
<dbReference type="Pfam" id="PF00817">
    <property type="entry name" value="IMS"/>
    <property type="match status" value="1"/>
</dbReference>
<evidence type="ECO:0000313" key="23">
    <source>
        <dbReference type="Proteomes" id="UP001165289"/>
    </source>
</evidence>
<keyword evidence="15" id="KW-0239">DNA-directed DNA polymerase</keyword>
<reference evidence="22 23" key="1">
    <citation type="journal article" date="2023" name="BMC Biol.">
        <title>The compact genome of the sponge Oopsacas minuta (Hexactinellida) is lacking key metazoan core genes.</title>
        <authorList>
            <person name="Santini S."/>
            <person name="Schenkelaars Q."/>
            <person name="Jourda C."/>
            <person name="Duchesne M."/>
            <person name="Belahbib H."/>
            <person name="Rocher C."/>
            <person name="Selva M."/>
            <person name="Riesgo A."/>
            <person name="Vervoort M."/>
            <person name="Leys S.P."/>
            <person name="Kodjabachian L."/>
            <person name="Le Bivic A."/>
            <person name="Borchiellini C."/>
            <person name="Claverie J.M."/>
            <person name="Renard E."/>
        </authorList>
    </citation>
    <scope>NUCLEOTIDE SEQUENCE [LARGE SCALE GENOMIC DNA]</scope>
    <source>
        <strain evidence="22">SPO-2</strain>
    </source>
</reference>
<dbReference type="Pfam" id="PF11799">
    <property type="entry name" value="IMS_C"/>
    <property type="match status" value="1"/>
</dbReference>
<dbReference type="FunFam" id="3.40.1170.60:FF:000002">
    <property type="entry name" value="Polymerase (DNA directed) kappa"/>
    <property type="match status" value="1"/>
</dbReference>
<comment type="catalytic activity">
    <reaction evidence="19">
        <text>DNA(n) + a 2'-deoxyribonucleoside 5'-triphosphate = DNA(n+1) + diphosphate</text>
        <dbReference type="Rhea" id="RHEA:22508"/>
        <dbReference type="Rhea" id="RHEA-COMP:17339"/>
        <dbReference type="Rhea" id="RHEA-COMP:17340"/>
        <dbReference type="ChEBI" id="CHEBI:33019"/>
        <dbReference type="ChEBI" id="CHEBI:61560"/>
        <dbReference type="ChEBI" id="CHEBI:173112"/>
        <dbReference type="EC" id="2.7.7.7"/>
    </reaction>
</comment>
<evidence type="ECO:0000256" key="12">
    <source>
        <dbReference type="ARBA" id="ARBA00022771"/>
    </source>
</evidence>
<evidence type="ECO:0000256" key="18">
    <source>
        <dbReference type="ARBA" id="ARBA00023242"/>
    </source>
</evidence>
<keyword evidence="9" id="KW-0235">DNA replication</keyword>
<dbReference type="GO" id="GO:0005634">
    <property type="term" value="C:nucleus"/>
    <property type="evidence" value="ECO:0007669"/>
    <property type="project" value="UniProtKB-SubCell"/>
</dbReference>
<evidence type="ECO:0000256" key="2">
    <source>
        <dbReference type="ARBA" id="ARBA00004123"/>
    </source>
</evidence>
<evidence type="ECO:0000256" key="7">
    <source>
        <dbReference type="ARBA" id="ARBA00022679"/>
    </source>
</evidence>
<dbReference type="GO" id="GO:0008270">
    <property type="term" value="F:zinc ion binding"/>
    <property type="evidence" value="ECO:0007669"/>
    <property type="project" value="UniProtKB-KW"/>
</dbReference>
<dbReference type="AlphaFoldDB" id="A0AAV7K162"/>
<dbReference type="Proteomes" id="UP001165289">
    <property type="component" value="Unassembled WGS sequence"/>
</dbReference>
<evidence type="ECO:0000256" key="13">
    <source>
        <dbReference type="ARBA" id="ARBA00022833"/>
    </source>
</evidence>
<dbReference type="InterPro" id="IPR022880">
    <property type="entry name" value="DNApol_IV"/>
</dbReference>
<evidence type="ECO:0000256" key="17">
    <source>
        <dbReference type="ARBA" id="ARBA00023204"/>
    </source>
</evidence>
<dbReference type="SUPFAM" id="SSF56672">
    <property type="entry name" value="DNA/RNA polymerases"/>
    <property type="match status" value="1"/>
</dbReference>
<dbReference type="FunFam" id="1.10.150.810:FF:000003">
    <property type="entry name" value="DNA polymerase kappa subunit"/>
    <property type="match status" value="1"/>
</dbReference>
<name>A0AAV7K162_9METZ</name>
<dbReference type="PANTHER" id="PTHR11076">
    <property type="entry name" value="DNA REPAIR POLYMERASE UMUC / TRANSFERASE FAMILY MEMBER"/>
    <property type="match status" value="1"/>
</dbReference>
<dbReference type="InterPro" id="IPR024728">
    <property type="entry name" value="PolY_HhH_motif"/>
</dbReference>
<feature type="region of interest" description="Disordered" evidence="20">
    <location>
        <begin position="553"/>
        <end position="573"/>
    </location>
</feature>
<keyword evidence="13" id="KW-0862">Zinc</keyword>
<evidence type="ECO:0000313" key="22">
    <source>
        <dbReference type="EMBL" id="KAI6654891.1"/>
    </source>
</evidence>
<evidence type="ECO:0000256" key="16">
    <source>
        <dbReference type="ARBA" id="ARBA00023125"/>
    </source>
</evidence>
<dbReference type="Gene3D" id="3.30.160.60">
    <property type="entry name" value="Classic Zinc Finger"/>
    <property type="match status" value="1"/>
</dbReference>
<dbReference type="InterPro" id="IPR050116">
    <property type="entry name" value="DNA_polymerase-Y"/>
</dbReference>
<dbReference type="Pfam" id="PF11798">
    <property type="entry name" value="IMS_HHH"/>
    <property type="match status" value="1"/>
</dbReference>
<dbReference type="InterPro" id="IPR036775">
    <property type="entry name" value="DNA_pol_Y-fam_lit_finger_sf"/>
</dbReference>
<feature type="compositionally biased region" description="Acidic residues" evidence="20">
    <location>
        <begin position="1"/>
        <end position="14"/>
    </location>
</feature>
<gene>
    <name evidence="22" type="ORF">LOD99_2770</name>
</gene>
<keyword evidence="12" id="KW-0863">Zinc-finger</keyword>
<dbReference type="PANTHER" id="PTHR11076:SF33">
    <property type="entry name" value="DNA POLYMERASE KAPPA"/>
    <property type="match status" value="1"/>
</dbReference>
<dbReference type="PROSITE" id="PS50173">
    <property type="entry name" value="UMUC"/>
    <property type="match status" value="1"/>
</dbReference>
<dbReference type="GO" id="GO:0006281">
    <property type="term" value="P:DNA repair"/>
    <property type="evidence" value="ECO:0007669"/>
    <property type="project" value="UniProtKB-KW"/>
</dbReference>
<dbReference type="Gene3D" id="1.10.150.810">
    <property type="match status" value="2"/>
</dbReference>
<dbReference type="Gene3D" id="3.40.1170.60">
    <property type="match status" value="1"/>
</dbReference>
<dbReference type="GO" id="GO:0003684">
    <property type="term" value="F:damaged DNA binding"/>
    <property type="evidence" value="ECO:0007669"/>
    <property type="project" value="InterPro"/>
</dbReference>
<evidence type="ECO:0000256" key="9">
    <source>
        <dbReference type="ARBA" id="ARBA00022705"/>
    </source>
</evidence>
<evidence type="ECO:0000256" key="6">
    <source>
        <dbReference type="ARBA" id="ARBA00022457"/>
    </source>
</evidence>
<feature type="region of interest" description="Disordered" evidence="20">
    <location>
        <begin position="1"/>
        <end position="32"/>
    </location>
</feature>
<dbReference type="FunFam" id="1.10.150.810:FF:000001">
    <property type="entry name" value="DNA polymerase kappa"/>
    <property type="match status" value="1"/>
</dbReference>
<dbReference type="Gene3D" id="3.30.70.270">
    <property type="match status" value="1"/>
</dbReference>
<comment type="similarity">
    <text evidence="3">Belongs to the DNA polymerase type-Y family.</text>
</comment>
<keyword evidence="11" id="KW-0227">DNA damage</keyword>
<evidence type="ECO:0000256" key="4">
    <source>
        <dbReference type="ARBA" id="ARBA00012417"/>
    </source>
</evidence>
<accession>A0AAV7K162</accession>
<evidence type="ECO:0000256" key="10">
    <source>
        <dbReference type="ARBA" id="ARBA00022723"/>
    </source>
</evidence>
<proteinExistence type="inferred from homology"/>
<organism evidence="22 23">
    <name type="scientific">Oopsacas minuta</name>
    <dbReference type="NCBI Taxonomy" id="111878"/>
    <lineage>
        <taxon>Eukaryota</taxon>
        <taxon>Metazoa</taxon>
        <taxon>Porifera</taxon>
        <taxon>Hexactinellida</taxon>
        <taxon>Hexasterophora</taxon>
        <taxon>Lyssacinosida</taxon>
        <taxon>Leucopsacidae</taxon>
        <taxon>Oopsacas</taxon>
    </lineage>
</organism>
<keyword evidence="6" id="KW-0515">Mutator protein</keyword>
<dbReference type="InterPro" id="IPR001126">
    <property type="entry name" value="UmuC"/>
</dbReference>
<evidence type="ECO:0000256" key="20">
    <source>
        <dbReference type="SAM" id="MobiDB-lite"/>
    </source>
</evidence>
<keyword evidence="16" id="KW-0238">DNA-binding</keyword>
<keyword evidence="23" id="KW-1185">Reference proteome</keyword>
<dbReference type="InterPro" id="IPR043128">
    <property type="entry name" value="Rev_trsase/Diguanyl_cyclase"/>
</dbReference>
<evidence type="ECO:0000256" key="14">
    <source>
        <dbReference type="ARBA" id="ARBA00022842"/>
    </source>
</evidence>
<dbReference type="GO" id="GO:0042276">
    <property type="term" value="P:error-prone translesion synthesis"/>
    <property type="evidence" value="ECO:0007669"/>
    <property type="project" value="TreeGrafter"/>
</dbReference>
<dbReference type="Gene3D" id="3.30.1490.100">
    <property type="entry name" value="DNA polymerase, Y-family, little finger domain"/>
    <property type="match status" value="1"/>
</dbReference>
<dbReference type="GO" id="GO:0006260">
    <property type="term" value="P:DNA replication"/>
    <property type="evidence" value="ECO:0007669"/>
    <property type="project" value="UniProtKB-KW"/>
</dbReference>